<dbReference type="Proteomes" id="UP000805193">
    <property type="component" value="Unassembled WGS sequence"/>
</dbReference>
<dbReference type="EMBL" id="JABSTQ010009101">
    <property type="protein sequence ID" value="KAG0432952.1"/>
    <property type="molecule type" value="Genomic_DNA"/>
</dbReference>
<keyword evidence="2" id="KW-1185">Reference proteome</keyword>
<comment type="caution">
    <text evidence="1">The sequence shown here is derived from an EMBL/GenBank/DDBJ whole genome shotgun (WGS) entry which is preliminary data.</text>
</comment>
<evidence type="ECO:0000313" key="2">
    <source>
        <dbReference type="Proteomes" id="UP000805193"/>
    </source>
</evidence>
<reference evidence="1 2" key="1">
    <citation type="journal article" date="2020" name="Cell">
        <title>Large-Scale Comparative Analyses of Tick Genomes Elucidate Their Genetic Diversity and Vector Capacities.</title>
        <authorList>
            <consortium name="Tick Genome and Microbiome Consortium (TIGMIC)"/>
            <person name="Jia N."/>
            <person name="Wang J."/>
            <person name="Shi W."/>
            <person name="Du L."/>
            <person name="Sun Y."/>
            <person name="Zhan W."/>
            <person name="Jiang J.F."/>
            <person name="Wang Q."/>
            <person name="Zhang B."/>
            <person name="Ji P."/>
            <person name="Bell-Sakyi L."/>
            <person name="Cui X.M."/>
            <person name="Yuan T.T."/>
            <person name="Jiang B.G."/>
            <person name="Yang W.F."/>
            <person name="Lam T.T."/>
            <person name="Chang Q.C."/>
            <person name="Ding S.J."/>
            <person name="Wang X.J."/>
            <person name="Zhu J.G."/>
            <person name="Ruan X.D."/>
            <person name="Zhao L."/>
            <person name="Wei J.T."/>
            <person name="Ye R.Z."/>
            <person name="Que T.C."/>
            <person name="Du C.H."/>
            <person name="Zhou Y.H."/>
            <person name="Cheng J.X."/>
            <person name="Dai P.F."/>
            <person name="Guo W.B."/>
            <person name="Han X.H."/>
            <person name="Huang E.J."/>
            <person name="Li L.F."/>
            <person name="Wei W."/>
            <person name="Gao Y.C."/>
            <person name="Liu J.Z."/>
            <person name="Shao H.Z."/>
            <person name="Wang X."/>
            <person name="Wang C.C."/>
            <person name="Yang T.C."/>
            <person name="Huo Q.B."/>
            <person name="Li W."/>
            <person name="Chen H.Y."/>
            <person name="Chen S.E."/>
            <person name="Zhou L.G."/>
            <person name="Ni X.B."/>
            <person name="Tian J.H."/>
            <person name="Sheng Y."/>
            <person name="Liu T."/>
            <person name="Pan Y.S."/>
            <person name="Xia L.Y."/>
            <person name="Li J."/>
            <person name="Zhao F."/>
            <person name="Cao W.C."/>
        </authorList>
    </citation>
    <scope>NUCLEOTIDE SEQUENCE [LARGE SCALE GENOMIC DNA]</scope>
    <source>
        <strain evidence="1">Iper-2018</strain>
    </source>
</reference>
<organism evidence="1 2">
    <name type="scientific">Ixodes persulcatus</name>
    <name type="common">Taiga tick</name>
    <dbReference type="NCBI Taxonomy" id="34615"/>
    <lineage>
        <taxon>Eukaryota</taxon>
        <taxon>Metazoa</taxon>
        <taxon>Ecdysozoa</taxon>
        <taxon>Arthropoda</taxon>
        <taxon>Chelicerata</taxon>
        <taxon>Arachnida</taxon>
        <taxon>Acari</taxon>
        <taxon>Parasitiformes</taxon>
        <taxon>Ixodida</taxon>
        <taxon>Ixodoidea</taxon>
        <taxon>Ixodidae</taxon>
        <taxon>Ixodinae</taxon>
        <taxon>Ixodes</taxon>
    </lineage>
</organism>
<sequence length="123" mass="13898">MVTDSLGGLQNTLQLVAETVNQFPKSCEMFCSPKKSEFFVLRRRRTKKDVNSIQVTLKWQDIRPSKSTVIPGLLIQKNVRNEAKVQLLAKTSKQVVYIAARRAEQALPGHGILEDSRLFLLGM</sequence>
<name>A0AC60QGK8_IXOPE</name>
<gene>
    <name evidence="1" type="ORF">HPB47_020359</name>
</gene>
<proteinExistence type="predicted"/>
<accession>A0AC60QGK8</accession>
<evidence type="ECO:0000313" key="1">
    <source>
        <dbReference type="EMBL" id="KAG0432952.1"/>
    </source>
</evidence>
<protein>
    <submittedName>
        <fullName evidence="1">Uncharacterized protein</fullName>
    </submittedName>
</protein>